<dbReference type="EMBL" id="CAFBOS010000212">
    <property type="protein sequence ID" value="CAB5018392.1"/>
    <property type="molecule type" value="Genomic_DNA"/>
</dbReference>
<protein>
    <submittedName>
        <fullName evidence="2">Unannotated protein</fullName>
    </submittedName>
</protein>
<accession>A0A6J7QVD6</accession>
<organism evidence="2">
    <name type="scientific">freshwater metagenome</name>
    <dbReference type="NCBI Taxonomy" id="449393"/>
    <lineage>
        <taxon>unclassified sequences</taxon>
        <taxon>metagenomes</taxon>
        <taxon>ecological metagenomes</taxon>
    </lineage>
</organism>
<feature type="region of interest" description="Disordered" evidence="1">
    <location>
        <begin position="155"/>
        <end position="189"/>
    </location>
</feature>
<sequence>MSTRSRAMSKWTARTASSPPRTANSAASFTRLARSAPLMPGVPRATTLRSTSGPRRLLLTWTLRISMRSSSSGRGTTTWRSKRPGRNSAGSRMSGRLVAAIMTMPSVASKPSISESIWLSVCSRSSWPPPTPAPRLRPMESISSTKMMARPSLRALSNRSRTRDAPTPTNISMKSEPVTDKKGTSASPATARAMRVLPVPGGPTSRMPLGVRAPIDANLSGKRRKSTTSRTSCLTPAYPATSAKVVPGRSVE</sequence>
<gene>
    <name evidence="2" type="ORF">UFOPK3967_02613</name>
</gene>
<dbReference type="AlphaFoldDB" id="A0A6J7QVD6"/>
<feature type="compositionally biased region" description="Low complexity" evidence="1">
    <location>
        <begin position="69"/>
        <end position="79"/>
    </location>
</feature>
<feature type="region of interest" description="Disordered" evidence="1">
    <location>
        <begin position="69"/>
        <end position="91"/>
    </location>
</feature>
<dbReference type="PANTHER" id="PTHR37449:SF1">
    <property type="entry name" value="OS02G0159950 PROTEIN"/>
    <property type="match status" value="1"/>
</dbReference>
<reference evidence="2" key="1">
    <citation type="submission" date="2020-05" db="EMBL/GenBank/DDBJ databases">
        <authorList>
            <person name="Chiriac C."/>
            <person name="Salcher M."/>
            <person name="Ghai R."/>
            <person name="Kavagutti S V."/>
        </authorList>
    </citation>
    <scope>NUCLEOTIDE SEQUENCE</scope>
</reference>
<feature type="region of interest" description="Disordered" evidence="1">
    <location>
        <begin position="1"/>
        <end position="27"/>
    </location>
</feature>
<evidence type="ECO:0000256" key="1">
    <source>
        <dbReference type="SAM" id="MobiDB-lite"/>
    </source>
</evidence>
<dbReference type="PANTHER" id="PTHR37449">
    <property type="match status" value="1"/>
</dbReference>
<name>A0A6J7QVD6_9ZZZZ</name>
<proteinExistence type="predicted"/>
<evidence type="ECO:0000313" key="2">
    <source>
        <dbReference type="EMBL" id="CAB5018392.1"/>
    </source>
</evidence>